<dbReference type="EMBL" id="CAJVQB010130679">
    <property type="protein sequence ID" value="CAG8853914.1"/>
    <property type="molecule type" value="Genomic_DNA"/>
</dbReference>
<evidence type="ECO:0000313" key="2">
    <source>
        <dbReference type="Proteomes" id="UP000789901"/>
    </source>
</evidence>
<feature type="non-terminal residue" evidence="1">
    <location>
        <position position="1"/>
    </location>
</feature>
<protein>
    <submittedName>
        <fullName evidence="1">19959_t:CDS:1</fullName>
    </submittedName>
</protein>
<keyword evidence="2" id="KW-1185">Reference proteome</keyword>
<dbReference type="Proteomes" id="UP000789901">
    <property type="component" value="Unassembled WGS sequence"/>
</dbReference>
<reference evidence="1 2" key="1">
    <citation type="submission" date="2021-06" db="EMBL/GenBank/DDBJ databases">
        <authorList>
            <person name="Kallberg Y."/>
            <person name="Tangrot J."/>
            <person name="Rosling A."/>
        </authorList>
    </citation>
    <scope>NUCLEOTIDE SEQUENCE [LARGE SCALE GENOMIC DNA]</scope>
    <source>
        <strain evidence="1 2">120-4 pot B 10/14</strain>
    </source>
</reference>
<evidence type="ECO:0000313" key="1">
    <source>
        <dbReference type="EMBL" id="CAG8853914.1"/>
    </source>
</evidence>
<proteinExistence type="predicted"/>
<feature type="non-terminal residue" evidence="1">
    <location>
        <position position="47"/>
    </location>
</feature>
<organism evidence="1 2">
    <name type="scientific">Gigaspora margarita</name>
    <dbReference type="NCBI Taxonomy" id="4874"/>
    <lineage>
        <taxon>Eukaryota</taxon>
        <taxon>Fungi</taxon>
        <taxon>Fungi incertae sedis</taxon>
        <taxon>Mucoromycota</taxon>
        <taxon>Glomeromycotina</taxon>
        <taxon>Glomeromycetes</taxon>
        <taxon>Diversisporales</taxon>
        <taxon>Gigasporaceae</taxon>
        <taxon>Gigaspora</taxon>
    </lineage>
</organism>
<accession>A0ABN7XIB8</accession>
<name>A0ABN7XIB8_GIGMA</name>
<gene>
    <name evidence="1" type="ORF">GMARGA_LOCUS42735</name>
</gene>
<comment type="caution">
    <text evidence="1">The sequence shown here is derived from an EMBL/GenBank/DDBJ whole genome shotgun (WGS) entry which is preliminary data.</text>
</comment>
<sequence length="47" mass="5381">IERVFKATVCIRHFKEEVLEVIHLLAGTKLFTKNIQKLKADFALPGD</sequence>